<dbReference type="InterPro" id="IPR000838">
    <property type="entry name" value="RNA_pol_sigma70_ECF_CS"/>
</dbReference>
<dbReference type="InterPro" id="IPR007627">
    <property type="entry name" value="RNA_pol_sigma70_r2"/>
</dbReference>
<dbReference type="SUPFAM" id="SSF88946">
    <property type="entry name" value="Sigma2 domain of RNA polymerase sigma factors"/>
    <property type="match status" value="1"/>
</dbReference>
<dbReference type="PANTHER" id="PTHR43133:SF60">
    <property type="entry name" value="RNA POLYMERASE SIGMA FACTOR SIGV"/>
    <property type="match status" value="1"/>
</dbReference>
<dbReference type="InterPro" id="IPR039425">
    <property type="entry name" value="RNA_pol_sigma-70-like"/>
</dbReference>
<accession>A0A1H9WRR9</accession>
<evidence type="ECO:0000259" key="7">
    <source>
        <dbReference type="Pfam" id="PF04542"/>
    </source>
</evidence>
<dbReference type="AlphaFoldDB" id="A0A1H9WRR9"/>
<evidence type="ECO:0000256" key="2">
    <source>
        <dbReference type="ARBA" id="ARBA00023015"/>
    </source>
</evidence>
<dbReference type="GO" id="GO:0003677">
    <property type="term" value="F:DNA binding"/>
    <property type="evidence" value="ECO:0007669"/>
    <property type="project" value="UniProtKB-KW"/>
</dbReference>
<protein>
    <recommendedName>
        <fullName evidence="6">RNA polymerase sigma factor</fullName>
    </recommendedName>
</protein>
<dbReference type="GO" id="GO:0006950">
    <property type="term" value="P:response to stress"/>
    <property type="evidence" value="ECO:0007669"/>
    <property type="project" value="UniProtKB-ARBA"/>
</dbReference>
<dbReference type="SUPFAM" id="SSF88659">
    <property type="entry name" value="Sigma3 and sigma4 domains of RNA polymerase sigma factors"/>
    <property type="match status" value="1"/>
</dbReference>
<dbReference type="Proteomes" id="UP000198571">
    <property type="component" value="Unassembled WGS sequence"/>
</dbReference>
<dbReference type="Gene3D" id="1.10.1740.10">
    <property type="match status" value="1"/>
</dbReference>
<dbReference type="RefSeq" id="WP_093055113.1">
    <property type="nucleotide sequence ID" value="NZ_FOGT01000019.1"/>
</dbReference>
<dbReference type="EMBL" id="FOGT01000019">
    <property type="protein sequence ID" value="SES36479.1"/>
    <property type="molecule type" value="Genomic_DNA"/>
</dbReference>
<sequence>MREEFERLYETYHHQLFQYLFYLVRSRETAEELVQEVYIKVLNSYETFEGKSSEKTWLYSVAKHVAIDWIRKQTRKKRKSDGKEYEWTEREFEVEDRAPLPEEIIVQKDEVQQVYRMLEKCSEDQQQVVLLRFVQSLSISETAEILGWTESKVKTTQHRAIKTLKKHLEKAEEDYLKRRQANEQ</sequence>
<dbReference type="PANTHER" id="PTHR43133">
    <property type="entry name" value="RNA POLYMERASE ECF-TYPE SIGMA FACTO"/>
    <property type="match status" value="1"/>
</dbReference>
<keyword evidence="5 6" id="KW-0804">Transcription</keyword>
<keyword evidence="3 6" id="KW-0731">Sigma factor</keyword>
<evidence type="ECO:0000313" key="9">
    <source>
        <dbReference type="EMBL" id="SES36479.1"/>
    </source>
</evidence>
<dbReference type="InterPro" id="IPR013325">
    <property type="entry name" value="RNA_pol_sigma_r2"/>
</dbReference>
<evidence type="ECO:0000256" key="4">
    <source>
        <dbReference type="ARBA" id="ARBA00023125"/>
    </source>
</evidence>
<name>A0A1H9WRR9_9BACI</name>
<dbReference type="GO" id="GO:0006352">
    <property type="term" value="P:DNA-templated transcription initiation"/>
    <property type="evidence" value="ECO:0007669"/>
    <property type="project" value="InterPro"/>
</dbReference>
<dbReference type="InterPro" id="IPR036388">
    <property type="entry name" value="WH-like_DNA-bd_sf"/>
</dbReference>
<evidence type="ECO:0000256" key="6">
    <source>
        <dbReference type="RuleBase" id="RU000716"/>
    </source>
</evidence>
<evidence type="ECO:0000259" key="8">
    <source>
        <dbReference type="Pfam" id="PF08281"/>
    </source>
</evidence>
<dbReference type="STRING" id="1601833.SAMN05518684_11944"/>
<gene>
    <name evidence="9" type="ORF">SAMN05518684_11944</name>
</gene>
<dbReference type="Pfam" id="PF08281">
    <property type="entry name" value="Sigma70_r4_2"/>
    <property type="match status" value="1"/>
</dbReference>
<evidence type="ECO:0000256" key="1">
    <source>
        <dbReference type="ARBA" id="ARBA00010641"/>
    </source>
</evidence>
<keyword evidence="4 6" id="KW-0238">DNA-binding</keyword>
<dbReference type="Gene3D" id="1.10.10.10">
    <property type="entry name" value="Winged helix-like DNA-binding domain superfamily/Winged helix DNA-binding domain"/>
    <property type="match status" value="1"/>
</dbReference>
<reference evidence="10" key="1">
    <citation type="submission" date="2016-10" db="EMBL/GenBank/DDBJ databases">
        <authorList>
            <person name="Varghese N."/>
            <person name="Submissions S."/>
        </authorList>
    </citation>
    <scope>NUCLEOTIDE SEQUENCE [LARGE SCALE GENOMIC DNA]</scope>
    <source>
        <strain evidence="10">S9</strain>
    </source>
</reference>
<feature type="domain" description="RNA polymerase sigma-70 region 2" evidence="7">
    <location>
        <begin position="8"/>
        <end position="75"/>
    </location>
</feature>
<dbReference type="NCBIfam" id="NF007220">
    <property type="entry name" value="PRK09639.1-5"/>
    <property type="match status" value="1"/>
</dbReference>
<dbReference type="InterPro" id="IPR014284">
    <property type="entry name" value="RNA_pol_sigma-70_dom"/>
</dbReference>
<feature type="domain" description="RNA polymerase sigma factor 70 region 4 type 2" evidence="8">
    <location>
        <begin position="112"/>
        <end position="164"/>
    </location>
</feature>
<keyword evidence="10" id="KW-1185">Reference proteome</keyword>
<dbReference type="OrthoDB" id="9794508at2"/>
<proteinExistence type="inferred from homology"/>
<dbReference type="InterPro" id="IPR013324">
    <property type="entry name" value="RNA_pol_sigma_r3/r4-like"/>
</dbReference>
<dbReference type="CDD" id="cd06171">
    <property type="entry name" value="Sigma70_r4"/>
    <property type="match status" value="1"/>
</dbReference>
<dbReference type="PROSITE" id="PS01063">
    <property type="entry name" value="SIGMA70_ECF"/>
    <property type="match status" value="1"/>
</dbReference>
<dbReference type="Pfam" id="PF04542">
    <property type="entry name" value="Sigma70_r2"/>
    <property type="match status" value="1"/>
</dbReference>
<keyword evidence="2 6" id="KW-0805">Transcription regulation</keyword>
<evidence type="ECO:0000313" key="10">
    <source>
        <dbReference type="Proteomes" id="UP000198571"/>
    </source>
</evidence>
<dbReference type="InterPro" id="IPR013249">
    <property type="entry name" value="RNA_pol_sigma70_r4_t2"/>
</dbReference>
<dbReference type="GO" id="GO:0016987">
    <property type="term" value="F:sigma factor activity"/>
    <property type="evidence" value="ECO:0007669"/>
    <property type="project" value="UniProtKB-KW"/>
</dbReference>
<organism evidence="9 10">
    <name type="scientific">Salipaludibacillus aurantiacus</name>
    <dbReference type="NCBI Taxonomy" id="1601833"/>
    <lineage>
        <taxon>Bacteria</taxon>
        <taxon>Bacillati</taxon>
        <taxon>Bacillota</taxon>
        <taxon>Bacilli</taxon>
        <taxon>Bacillales</taxon>
        <taxon>Bacillaceae</taxon>
    </lineage>
</organism>
<comment type="similarity">
    <text evidence="1 6">Belongs to the sigma-70 factor family. ECF subfamily.</text>
</comment>
<dbReference type="NCBIfam" id="TIGR02937">
    <property type="entry name" value="sigma70-ECF"/>
    <property type="match status" value="1"/>
</dbReference>
<evidence type="ECO:0000256" key="5">
    <source>
        <dbReference type="ARBA" id="ARBA00023163"/>
    </source>
</evidence>
<evidence type="ECO:0000256" key="3">
    <source>
        <dbReference type="ARBA" id="ARBA00023082"/>
    </source>
</evidence>